<name>A0A4S8L1M3_DENBC</name>
<reference evidence="2 3" key="1">
    <citation type="journal article" date="2019" name="Nat. Ecol. Evol.">
        <title>Megaphylogeny resolves global patterns of mushroom evolution.</title>
        <authorList>
            <person name="Varga T."/>
            <person name="Krizsan K."/>
            <person name="Foldi C."/>
            <person name="Dima B."/>
            <person name="Sanchez-Garcia M."/>
            <person name="Sanchez-Ramirez S."/>
            <person name="Szollosi G.J."/>
            <person name="Szarkandi J.G."/>
            <person name="Papp V."/>
            <person name="Albert L."/>
            <person name="Andreopoulos W."/>
            <person name="Angelini C."/>
            <person name="Antonin V."/>
            <person name="Barry K.W."/>
            <person name="Bougher N.L."/>
            <person name="Buchanan P."/>
            <person name="Buyck B."/>
            <person name="Bense V."/>
            <person name="Catcheside P."/>
            <person name="Chovatia M."/>
            <person name="Cooper J."/>
            <person name="Damon W."/>
            <person name="Desjardin D."/>
            <person name="Finy P."/>
            <person name="Geml J."/>
            <person name="Haridas S."/>
            <person name="Hughes K."/>
            <person name="Justo A."/>
            <person name="Karasinski D."/>
            <person name="Kautmanova I."/>
            <person name="Kiss B."/>
            <person name="Kocsube S."/>
            <person name="Kotiranta H."/>
            <person name="LaButti K.M."/>
            <person name="Lechner B.E."/>
            <person name="Liimatainen K."/>
            <person name="Lipzen A."/>
            <person name="Lukacs Z."/>
            <person name="Mihaltcheva S."/>
            <person name="Morgado L.N."/>
            <person name="Niskanen T."/>
            <person name="Noordeloos M.E."/>
            <person name="Ohm R.A."/>
            <person name="Ortiz-Santana B."/>
            <person name="Ovrebo C."/>
            <person name="Racz N."/>
            <person name="Riley R."/>
            <person name="Savchenko A."/>
            <person name="Shiryaev A."/>
            <person name="Soop K."/>
            <person name="Spirin V."/>
            <person name="Szebenyi C."/>
            <person name="Tomsovsky M."/>
            <person name="Tulloss R.E."/>
            <person name="Uehling J."/>
            <person name="Grigoriev I.V."/>
            <person name="Vagvolgyi C."/>
            <person name="Papp T."/>
            <person name="Martin F.M."/>
            <person name="Miettinen O."/>
            <person name="Hibbett D.S."/>
            <person name="Nagy L.G."/>
        </authorList>
    </citation>
    <scope>NUCLEOTIDE SEQUENCE [LARGE SCALE GENOMIC DNA]</scope>
    <source>
        <strain evidence="2 3">CBS 962.96</strain>
    </source>
</reference>
<evidence type="ECO:0000313" key="2">
    <source>
        <dbReference type="EMBL" id="THU82332.1"/>
    </source>
</evidence>
<gene>
    <name evidence="2" type="ORF">K435DRAFT_872404</name>
</gene>
<proteinExistence type="predicted"/>
<evidence type="ECO:0000256" key="1">
    <source>
        <dbReference type="SAM" id="MobiDB-lite"/>
    </source>
</evidence>
<feature type="region of interest" description="Disordered" evidence="1">
    <location>
        <begin position="50"/>
        <end position="73"/>
    </location>
</feature>
<keyword evidence="3" id="KW-1185">Reference proteome</keyword>
<evidence type="ECO:0000313" key="3">
    <source>
        <dbReference type="Proteomes" id="UP000297245"/>
    </source>
</evidence>
<protein>
    <submittedName>
        <fullName evidence="2">Uncharacterized protein</fullName>
    </submittedName>
</protein>
<accession>A0A4S8L1M3</accession>
<dbReference type="EMBL" id="ML179739">
    <property type="protein sequence ID" value="THU82332.1"/>
    <property type="molecule type" value="Genomic_DNA"/>
</dbReference>
<organism evidence="2 3">
    <name type="scientific">Dendrothele bispora (strain CBS 962.96)</name>
    <dbReference type="NCBI Taxonomy" id="1314807"/>
    <lineage>
        <taxon>Eukaryota</taxon>
        <taxon>Fungi</taxon>
        <taxon>Dikarya</taxon>
        <taxon>Basidiomycota</taxon>
        <taxon>Agaricomycotina</taxon>
        <taxon>Agaricomycetes</taxon>
        <taxon>Agaricomycetidae</taxon>
        <taxon>Agaricales</taxon>
        <taxon>Agaricales incertae sedis</taxon>
        <taxon>Dendrothele</taxon>
    </lineage>
</organism>
<sequence>MVATRIGFLRSLPLLTASDGGEWVEVAGSAAPAGPTPVIKMTKYKAWLTGPKKSEASDPNRTNHIGDALGLVS</sequence>
<dbReference type="AlphaFoldDB" id="A0A4S8L1M3"/>
<dbReference type="Proteomes" id="UP000297245">
    <property type="component" value="Unassembled WGS sequence"/>
</dbReference>